<dbReference type="UniPathway" id="UPA00115">
    <property type="reaction ID" value="UER00414"/>
</dbReference>
<dbReference type="HOGENOM" id="CLU_047470_0_1_1"/>
<dbReference type="GO" id="GO:0005975">
    <property type="term" value="P:carbohydrate metabolic process"/>
    <property type="evidence" value="ECO:0007669"/>
    <property type="project" value="InterPro"/>
</dbReference>
<dbReference type="PaxDb" id="35128-Thaps36641"/>
<keyword evidence="2" id="KW-0570">Pentose shunt</keyword>
<accession>B8LBJ2</accession>
<proteinExistence type="predicted"/>
<dbReference type="InParanoid" id="B8LBJ2"/>
<sequence>MKLDIALFALCMHPPTSITAFSPSHHMPTSRKSTHLDTSALESLADLTTLSIDSGDIDTVARYAKTGLITDATTNPLFVSQAGANGDARYEAMVLEAVAYAKAKTCVSDGCAVPEESLNVAIDRLSVNLGKELVNLVPGRVSTEVDIRLSYDKEESAKRARSIISMYEEMGVPRNRILIKLAGTWEGIKAAEELEKEDIQCNITLVFSFLQAAAAAQAGAYLISPFPGRILDWHKKQSGKESYTPEADPGVLAVKRMYAYFRKYGYDTICMPASWRPSRGAGIDGSDVDEILALAGVDEMTIPQPLLDSLSAMESTVVSRNCQAESDGAACTDPNFRLTEESFASYWETDECGKEKLKEGMDAFVAETEKLIKILIDKF</sequence>
<organism evidence="3 4">
    <name type="scientific">Thalassiosira pseudonana</name>
    <name type="common">Marine diatom</name>
    <name type="synonym">Cyclotella nana</name>
    <dbReference type="NCBI Taxonomy" id="35128"/>
    <lineage>
        <taxon>Eukaryota</taxon>
        <taxon>Sar</taxon>
        <taxon>Stramenopiles</taxon>
        <taxon>Ochrophyta</taxon>
        <taxon>Bacillariophyta</taxon>
        <taxon>Coscinodiscophyceae</taxon>
        <taxon>Thalassiosirophycidae</taxon>
        <taxon>Thalassiosirales</taxon>
        <taxon>Thalassiosiraceae</taxon>
        <taxon>Thalassiosira</taxon>
    </lineage>
</organism>
<dbReference type="Pfam" id="PF00923">
    <property type="entry name" value="TAL_FSA"/>
    <property type="match status" value="1"/>
</dbReference>
<comment type="catalytic activity">
    <reaction evidence="2">
        <text>D-sedoheptulose 7-phosphate + D-glyceraldehyde 3-phosphate = D-erythrose 4-phosphate + beta-D-fructose 6-phosphate</text>
        <dbReference type="Rhea" id="RHEA:17053"/>
        <dbReference type="ChEBI" id="CHEBI:16897"/>
        <dbReference type="ChEBI" id="CHEBI:57483"/>
        <dbReference type="ChEBI" id="CHEBI:57634"/>
        <dbReference type="ChEBI" id="CHEBI:59776"/>
        <dbReference type="EC" id="2.2.1.2"/>
    </reaction>
</comment>
<gene>
    <name evidence="3" type="ORF">THAPSDRAFT_270309</name>
</gene>
<dbReference type="EMBL" id="DS999415">
    <property type="protein sequence ID" value="EED87192.1"/>
    <property type="molecule type" value="Genomic_DNA"/>
</dbReference>
<evidence type="ECO:0000313" key="4">
    <source>
        <dbReference type="Proteomes" id="UP000001449"/>
    </source>
</evidence>
<dbReference type="PANTHER" id="PTHR10683:SF18">
    <property type="entry name" value="TRANSALDOLASE"/>
    <property type="match status" value="1"/>
</dbReference>
<dbReference type="EC" id="2.2.1.2" evidence="2"/>
<dbReference type="InterPro" id="IPR013785">
    <property type="entry name" value="Aldolase_TIM"/>
</dbReference>
<dbReference type="RefSeq" id="XP_002296496.1">
    <property type="nucleotide sequence ID" value="XM_002296460.1"/>
</dbReference>
<evidence type="ECO:0000256" key="1">
    <source>
        <dbReference type="ARBA" id="ARBA00023270"/>
    </source>
</evidence>
<dbReference type="InterPro" id="IPR018225">
    <property type="entry name" value="Transaldolase_AS"/>
</dbReference>
<evidence type="ECO:0000256" key="2">
    <source>
        <dbReference type="RuleBase" id="RU000501"/>
    </source>
</evidence>
<dbReference type="PROSITE" id="PS00958">
    <property type="entry name" value="TRANSALDOLASE_2"/>
    <property type="match status" value="1"/>
</dbReference>
<dbReference type="Gene3D" id="3.20.20.70">
    <property type="entry name" value="Aldolase class I"/>
    <property type="match status" value="1"/>
</dbReference>
<reference evidence="3 4" key="2">
    <citation type="journal article" date="2008" name="Nature">
        <title>The Phaeodactylum genome reveals the evolutionary history of diatom genomes.</title>
        <authorList>
            <person name="Bowler C."/>
            <person name="Allen A.E."/>
            <person name="Badger J.H."/>
            <person name="Grimwood J."/>
            <person name="Jabbari K."/>
            <person name="Kuo A."/>
            <person name="Maheswari U."/>
            <person name="Martens C."/>
            <person name="Maumus F."/>
            <person name="Otillar R.P."/>
            <person name="Rayko E."/>
            <person name="Salamov A."/>
            <person name="Vandepoele K."/>
            <person name="Beszteri B."/>
            <person name="Gruber A."/>
            <person name="Heijde M."/>
            <person name="Katinka M."/>
            <person name="Mock T."/>
            <person name="Valentin K."/>
            <person name="Verret F."/>
            <person name="Berges J.A."/>
            <person name="Brownlee C."/>
            <person name="Cadoret J.P."/>
            <person name="Chiovitti A."/>
            <person name="Choi C.J."/>
            <person name="Coesel S."/>
            <person name="De Martino A."/>
            <person name="Detter J.C."/>
            <person name="Durkin C."/>
            <person name="Falciatore A."/>
            <person name="Fournet J."/>
            <person name="Haruta M."/>
            <person name="Huysman M.J."/>
            <person name="Jenkins B.D."/>
            <person name="Jiroutova K."/>
            <person name="Jorgensen R.E."/>
            <person name="Joubert Y."/>
            <person name="Kaplan A."/>
            <person name="Kroger N."/>
            <person name="Kroth P.G."/>
            <person name="La Roche J."/>
            <person name="Lindquist E."/>
            <person name="Lommer M."/>
            <person name="Martin-Jezequel V."/>
            <person name="Lopez P.J."/>
            <person name="Lucas S."/>
            <person name="Mangogna M."/>
            <person name="McGinnis K."/>
            <person name="Medlin L.K."/>
            <person name="Montsant A."/>
            <person name="Oudot-Le Secq M.P."/>
            <person name="Napoli C."/>
            <person name="Obornik M."/>
            <person name="Parker M.S."/>
            <person name="Petit J.L."/>
            <person name="Porcel B.M."/>
            <person name="Poulsen N."/>
            <person name="Robison M."/>
            <person name="Rychlewski L."/>
            <person name="Rynearson T.A."/>
            <person name="Schmutz J."/>
            <person name="Shapiro H."/>
            <person name="Siaut M."/>
            <person name="Stanley M."/>
            <person name="Sussman M.R."/>
            <person name="Taylor A.R."/>
            <person name="Vardi A."/>
            <person name="von Dassow P."/>
            <person name="Vyverman W."/>
            <person name="Willis A."/>
            <person name="Wyrwicz L.S."/>
            <person name="Rokhsar D.S."/>
            <person name="Weissenbach J."/>
            <person name="Armbrust E.V."/>
            <person name="Green B.R."/>
            <person name="Van de Peer Y."/>
            <person name="Grigoriev I.V."/>
        </authorList>
    </citation>
    <scope>NUCLEOTIDE SEQUENCE [LARGE SCALE GENOMIC DNA]</scope>
    <source>
        <strain evidence="3 4">CCMP1335</strain>
    </source>
</reference>
<dbReference type="PANTHER" id="PTHR10683">
    <property type="entry name" value="TRANSALDOLASE"/>
    <property type="match status" value="1"/>
</dbReference>
<dbReference type="STRING" id="35128.B8LBJ2"/>
<dbReference type="KEGG" id="tps:THAPSDRAFT_270309"/>
<dbReference type="InterPro" id="IPR001585">
    <property type="entry name" value="TAL/FSA"/>
</dbReference>
<dbReference type="GO" id="GO:0004801">
    <property type="term" value="F:transaldolase activity"/>
    <property type="evidence" value="ECO:0007669"/>
    <property type="project" value="UniProtKB-EC"/>
</dbReference>
<dbReference type="GO" id="GO:0006098">
    <property type="term" value="P:pentose-phosphate shunt"/>
    <property type="evidence" value="ECO:0007669"/>
    <property type="project" value="UniProtKB-UniPathway"/>
</dbReference>
<protein>
    <recommendedName>
        <fullName evidence="2">Transaldolase</fullName>
        <ecNumber evidence="2">2.2.1.2</ecNumber>
    </recommendedName>
</protein>
<dbReference type="eggNOG" id="KOG2772">
    <property type="taxonomic scope" value="Eukaryota"/>
</dbReference>
<keyword evidence="4" id="KW-1185">Reference proteome</keyword>
<evidence type="ECO:0000313" key="3">
    <source>
        <dbReference type="EMBL" id="EED87192.1"/>
    </source>
</evidence>
<dbReference type="Proteomes" id="UP000001449">
    <property type="component" value="Chromosome 11"/>
</dbReference>
<keyword evidence="2" id="KW-0808">Transferase</keyword>
<dbReference type="GeneID" id="7445417"/>
<keyword evidence="1" id="KW-0704">Schiff base</keyword>
<name>B8LBJ2_THAPS</name>
<comment type="pathway">
    <text evidence="2">Carbohydrate degradation; pentose phosphate pathway; D-glyceraldehyde 3-phosphate and beta-D-fructose 6-phosphate from D-ribose 5-phosphate and D-xylulose 5-phosphate (non-oxidative stage): step 2/3.</text>
</comment>
<dbReference type="SUPFAM" id="SSF51569">
    <property type="entry name" value="Aldolase"/>
    <property type="match status" value="1"/>
</dbReference>
<dbReference type="AlphaFoldDB" id="B8LBJ2"/>
<reference evidence="3 4" key="1">
    <citation type="journal article" date="2004" name="Science">
        <title>The genome of the diatom Thalassiosira pseudonana: ecology, evolution, and metabolism.</title>
        <authorList>
            <person name="Armbrust E.V."/>
            <person name="Berges J.A."/>
            <person name="Bowler C."/>
            <person name="Green B.R."/>
            <person name="Martinez D."/>
            <person name="Putnam N.H."/>
            <person name="Zhou S."/>
            <person name="Allen A.E."/>
            <person name="Apt K.E."/>
            <person name="Bechner M."/>
            <person name="Brzezinski M.A."/>
            <person name="Chaal B.K."/>
            <person name="Chiovitti A."/>
            <person name="Davis A.K."/>
            <person name="Demarest M.S."/>
            <person name="Detter J.C."/>
            <person name="Glavina T."/>
            <person name="Goodstein D."/>
            <person name="Hadi M.Z."/>
            <person name="Hellsten U."/>
            <person name="Hildebrand M."/>
            <person name="Jenkins B.D."/>
            <person name="Jurka J."/>
            <person name="Kapitonov V.V."/>
            <person name="Kroger N."/>
            <person name="Lau W.W."/>
            <person name="Lane T.W."/>
            <person name="Larimer F.W."/>
            <person name="Lippmeier J.C."/>
            <person name="Lucas S."/>
            <person name="Medina M."/>
            <person name="Montsant A."/>
            <person name="Obornik M."/>
            <person name="Parker M.S."/>
            <person name="Palenik B."/>
            <person name="Pazour G.J."/>
            <person name="Richardson P.M."/>
            <person name="Rynearson T.A."/>
            <person name="Saito M.A."/>
            <person name="Schwartz D.C."/>
            <person name="Thamatrakoln K."/>
            <person name="Valentin K."/>
            <person name="Vardi A."/>
            <person name="Wilkerson F.P."/>
            <person name="Rokhsar D.S."/>
        </authorList>
    </citation>
    <scope>NUCLEOTIDE SEQUENCE [LARGE SCALE GENOMIC DNA]</scope>
    <source>
        <strain evidence="3 4">CCMP1335</strain>
    </source>
</reference>
<comment type="function">
    <text evidence="2">Catalyzes the rate-limiting step of the non-oxidative phase in the pentose phosphate pathway. Catalyzes the reversible conversion of sedheptulose-7-phosphate and D-glyceraldehyde 3-phosphate into erythrose-4-phosphate and beta-D-fructose 6-phosphate.</text>
</comment>